<evidence type="ECO:0000256" key="2">
    <source>
        <dbReference type="ARBA" id="ARBA00022448"/>
    </source>
</evidence>
<evidence type="ECO:0000256" key="1">
    <source>
        <dbReference type="ARBA" id="ARBA00004651"/>
    </source>
</evidence>
<evidence type="ECO:0000256" key="7">
    <source>
        <dbReference type="ARBA" id="ARBA00022989"/>
    </source>
</evidence>
<gene>
    <name evidence="11" type="ORF">ABIC55_000078</name>
</gene>
<dbReference type="EMBL" id="JBEPME010000001">
    <property type="protein sequence ID" value="MET3654994.1"/>
    <property type="molecule type" value="Genomic_DNA"/>
</dbReference>
<evidence type="ECO:0000313" key="11">
    <source>
        <dbReference type="EMBL" id="MET3654994.1"/>
    </source>
</evidence>
<reference evidence="11 12" key="1">
    <citation type="submission" date="2024-06" db="EMBL/GenBank/DDBJ databases">
        <title>Sorghum-associated microbial communities from plants grown in Nebraska, USA.</title>
        <authorList>
            <person name="Schachtman D."/>
        </authorList>
    </citation>
    <scope>NUCLEOTIDE SEQUENCE [LARGE SCALE GENOMIC DNA]</scope>
    <source>
        <strain evidence="11 12">1288</strain>
    </source>
</reference>
<dbReference type="InterPro" id="IPR001851">
    <property type="entry name" value="ABC_transp_permease"/>
</dbReference>
<name>A0ABV2K4I6_SPOPS</name>
<feature type="transmembrane region" description="Helical" evidence="10">
    <location>
        <begin position="137"/>
        <end position="160"/>
    </location>
</feature>
<evidence type="ECO:0000256" key="9">
    <source>
        <dbReference type="ARBA" id="ARBA00037998"/>
    </source>
</evidence>
<feature type="transmembrane region" description="Helical" evidence="10">
    <location>
        <begin position="94"/>
        <end position="117"/>
    </location>
</feature>
<sequence length="294" mass="31015">MLIEQLINGLTLGSIYVVVALGYTLVFGVLNIVNMGHGEIFMFGAFMGVIVTNSLGLPLYVAFLVAIIVTGILGYFLERFALRPLRGKEGVSHLAPLISTIGVSIFLENAAHHFFGAGNHPFRTSFSELNITIGSTTVYYVQILIFLIAILLMFGLTFWLSKTKAGKALRASAENLAVASLLGVNTKRMITQTVIIASAMGGIAGILVGIAFNSVNPQMGLSFGLKGLAIIILGGLGNVRGAMAGGLILGLSETFLVAYGNSGYRDAIAFLAIIIILIVRPQGLFGTATSKSRG</sequence>
<evidence type="ECO:0000256" key="4">
    <source>
        <dbReference type="ARBA" id="ARBA00022519"/>
    </source>
</evidence>
<keyword evidence="7 10" id="KW-1133">Transmembrane helix</keyword>
<dbReference type="Proteomes" id="UP001549104">
    <property type="component" value="Unassembled WGS sequence"/>
</dbReference>
<dbReference type="RefSeq" id="WP_354311886.1">
    <property type="nucleotide sequence ID" value="NZ_JBEPME010000001.1"/>
</dbReference>
<dbReference type="PANTHER" id="PTHR11795:SF371">
    <property type="entry name" value="HIGH-AFFINITY BRANCHED-CHAIN AMINO ACID TRANSPORT SYSTEM PERMEASE PROTEIN LIVH"/>
    <property type="match status" value="1"/>
</dbReference>
<evidence type="ECO:0000256" key="6">
    <source>
        <dbReference type="ARBA" id="ARBA00022970"/>
    </source>
</evidence>
<dbReference type="Pfam" id="PF02653">
    <property type="entry name" value="BPD_transp_2"/>
    <property type="match status" value="1"/>
</dbReference>
<evidence type="ECO:0000256" key="5">
    <source>
        <dbReference type="ARBA" id="ARBA00022692"/>
    </source>
</evidence>
<proteinExistence type="inferred from homology"/>
<dbReference type="PANTHER" id="PTHR11795">
    <property type="entry name" value="BRANCHED-CHAIN AMINO ACID TRANSPORT SYSTEM PERMEASE PROTEIN LIVH"/>
    <property type="match status" value="1"/>
</dbReference>
<accession>A0ABV2K4I6</accession>
<evidence type="ECO:0000256" key="10">
    <source>
        <dbReference type="SAM" id="Phobius"/>
    </source>
</evidence>
<evidence type="ECO:0000313" key="12">
    <source>
        <dbReference type="Proteomes" id="UP001549104"/>
    </source>
</evidence>
<keyword evidence="6" id="KW-0029">Amino-acid transport</keyword>
<protein>
    <submittedName>
        <fullName evidence="11">Branched-chain amino acid transport system permease protein</fullName>
    </submittedName>
</protein>
<keyword evidence="3" id="KW-1003">Cell membrane</keyword>
<keyword evidence="8 10" id="KW-0472">Membrane</keyword>
<feature type="transmembrane region" description="Helical" evidence="10">
    <location>
        <begin position="267"/>
        <end position="288"/>
    </location>
</feature>
<evidence type="ECO:0000256" key="3">
    <source>
        <dbReference type="ARBA" id="ARBA00022475"/>
    </source>
</evidence>
<keyword evidence="12" id="KW-1185">Reference proteome</keyword>
<organism evidence="11 12">
    <name type="scientific">Sporosarcina psychrophila</name>
    <name type="common">Bacillus psychrophilus</name>
    <dbReference type="NCBI Taxonomy" id="1476"/>
    <lineage>
        <taxon>Bacteria</taxon>
        <taxon>Bacillati</taxon>
        <taxon>Bacillota</taxon>
        <taxon>Bacilli</taxon>
        <taxon>Bacillales</taxon>
        <taxon>Caryophanaceae</taxon>
        <taxon>Sporosarcina</taxon>
    </lineage>
</organism>
<feature type="transmembrane region" description="Helical" evidence="10">
    <location>
        <begin position="194"/>
        <end position="212"/>
    </location>
</feature>
<keyword evidence="4" id="KW-0997">Cell inner membrane</keyword>
<dbReference type="CDD" id="cd06582">
    <property type="entry name" value="TM_PBP1_LivH_like"/>
    <property type="match status" value="1"/>
</dbReference>
<keyword evidence="2" id="KW-0813">Transport</keyword>
<feature type="transmembrane region" description="Helical" evidence="10">
    <location>
        <begin position="12"/>
        <end position="33"/>
    </location>
</feature>
<feature type="transmembrane region" description="Helical" evidence="10">
    <location>
        <begin position="63"/>
        <end position="82"/>
    </location>
</feature>
<dbReference type="InterPro" id="IPR052157">
    <property type="entry name" value="BCAA_transport_permease"/>
</dbReference>
<comment type="similarity">
    <text evidence="9">Belongs to the binding-protein-dependent transport system permease family. LivHM subfamily.</text>
</comment>
<comment type="subcellular location">
    <subcellularLocation>
        <location evidence="1">Cell membrane</location>
        <topology evidence="1">Multi-pass membrane protein</topology>
    </subcellularLocation>
</comment>
<comment type="caution">
    <text evidence="11">The sequence shown here is derived from an EMBL/GenBank/DDBJ whole genome shotgun (WGS) entry which is preliminary data.</text>
</comment>
<evidence type="ECO:0000256" key="8">
    <source>
        <dbReference type="ARBA" id="ARBA00023136"/>
    </source>
</evidence>
<keyword evidence="5 10" id="KW-0812">Transmembrane</keyword>